<evidence type="ECO:0000313" key="2">
    <source>
        <dbReference type="Proteomes" id="UP000541444"/>
    </source>
</evidence>
<dbReference type="Proteomes" id="UP000541444">
    <property type="component" value="Unassembled WGS sequence"/>
</dbReference>
<sequence length="108" mass="11694">MTTTEEEQNHGLTLLLLQISEPSNGFSGDLCDVQKGISSSSGGLNVSVGRVQVIEEVKKQLWLAGPLISVNLLQYCLQVISVMFVGHLGELCLSGASMATSFCYCHWF</sequence>
<gene>
    <name evidence="1" type="ORF">GIB67_028466</name>
</gene>
<accession>A0A7J7P1W2</accession>
<keyword evidence="2" id="KW-1185">Reference proteome</keyword>
<dbReference type="EMBL" id="JACGCM010000354">
    <property type="protein sequence ID" value="KAF6173168.1"/>
    <property type="molecule type" value="Genomic_DNA"/>
</dbReference>
<dbReference type="AlphaFoldDB" id="A0A7J7P1W2"/>
<protein>
    <submittedName>
        <fullName evidence="1">Uncharacterized protein</fullName>
    </submittedName>
</protein>
<dbReference type="OrthoDB" id="2126698at2759"/>
<comment type="caution">
    <text evidence="1">The sequence shown here is derived from an EMBL/GenBank/DDBJ whole genome shotgun (WGS) entry which is preliminary data.</text>
</comment>
<reference evidence="1 2" key="1">
    <citation type="journal article" date="2020" name="IScience">
        <title>Genome Sequencing of the Endangered Kingdonia uniflora (Circaeasteraceae, Ranunculales) Reveals Potential Mechanisms of Evolutionary Specialization.</title>
        <authorList>
            <person name="Sun Y."/>
            <person name="Deng T."/>
            <person name="Zhang A."/>
            <person name="Moore M.J."/>
            <person name="Landis J.B."/>
            <person name="Lin N."/>
            <person name="Zhang H."/>
            <person name="Zhang X."/>
            <person name="Huang J."/>
            <person name="Zhang X."/>
            <person name="Sun H."/>
            <person name="Wang H."/>
        </authorList>
    </citation>
    <scope>NUCLEOTIDE SEQUENCE [LARGE SCALE GENOMIC DNA]</scope>
    <source>
        <strain evidence="1">TB1705</strain>
        <tissue evidence="1">Leaf</tissue>
    </source>
</reference>
<evidence type="ECO:0000313" key="1">
    <source>
        <dbReference type="EMBL" id="KAF6173168.1"/>
    </source>
</evidence>
<dbReference type="PANTHER" id="PTHR11206">
    <property type="entry name" value="MULTIDRUG RESISTANCE PROTEIN"/>
    <property type="match status" value="1"/>
</dbReference>
<proteinExistence type="predicted"/>
<organism evidence="1 2">
    <name type="scientific">Kingdonia uniflora</name>
    <dbReference type="NCBI Taxonomy" id="39325"/>
    <lineage>
        <taxon>Eukaryota</taxon>
        <taxon>Viridiplantae</taxon>
        <taxon>Streptophyta</taxon>
        <taxon>Embryophyta</taxon>
        <taxon>Tracheophyta</taxon>
        <taxon>Spermatophyta</taxon>
        <taxon>Magnoliopsida</taxon>
        <taxon>Ranunculales</taxon>
        <taxon>Circaeasteraceae</taxon>
        <taxon>Kingdonia</taxon>
    </lineage>
</organism>
<name>A0A7J7P1W2_9MAGN</name>